<keyword evidence="18" id="KW-1185">Reference proteome</keyword>
<dbReference type="InterPro" id="IPR001452">
    <property type="entry name" value="SH3_domain"/>
</dbReference>
<dbReference type="SMART" id="SM00295">
    <property type="entry name" value="B41"/>
    <property type="match status" value="2"/>
</dbReference>
<dbReference type="Pfam" id="PF00063">
    <property type="entry name" value="Myosin_head"/>
    <property type="match status" value="1"/>
</dbReference>
<evidence type="ECO:0000259" key="14">
    <source>
        <dbReference type="PROSITE" id="PS50057"/>
    </source>
</evidence>
<dbReference type="InterPro" id="IPR035963">
    <property type="entry name" value="FERM_2"/>
</dbReference>
<dbReference type="Pfam" id="PF07653">
    <property type="entry name" value="SH3_2"/>
    <property type="match status" value="1"/>
</dbReference>
<dbReference type="PROSITE" id="PS51456">
    <property type="entry name" value="MYOSIN_MOTOR"/>
    <property type="match status" value="1"/>
</dbReference>
<dbReference type="CDD" id="cd23767">
    <property type="entry name" value="IQCD"/>
    <property type="match status" value="1"/>
</dbReference>
<feature type="binding site" evidence="12">
    <location>
        <begin position="154"/>
        <end position="161"/>
    </location>
    <ligand>
        <name>ATP</name>
        <dbReference type="ChEBI" id="CHEBI:30616"/>
    </ligand>
</feature>
<dbReference type="Gene3D" id="1.25.40.530">
    <property type="entry name" value="MyTH4 domain"/>
    <property type="match status" value="2"/>
</dbReference>
<dbReference type="GO" id="GO:0009887">
    <property type="term" value="P:animal organ morphogenesis"/>
    <property type="evidence" value="ECO:0007669"/>
    <property type="project" value="UniProtKB-ARBA"/>
</dbReference>
<dbReference type="InterPro" id="IPR014352">
    <property type="entry name" value="FERM/acyl-CoA-bd_prot_sf"/>
</dbReference>
<protein>
    <recommendedName>
        <fullName evidence="19">MYO7A protein</fullName>
    </recommendedName>
</protein>
<evidence type="ECO:0000256" key="2">
    <source>
        <dbReference type="ARBA" id="ARBA00008314"/>
    </source>
</evidence>
<dbReference type="Pfam" id="PF00784">
    <property type="entry name" value="MyTH4"/>
    <property type="match status" value="2"/>
</dbReference>
<evidence type="ECO:0000259" key="13">
    <source>
        <dbReference type="PROSITE" id="PS50002"/>
    </source>
</evidence>
<dbReference type="SUPFAM" id="SSF52540">
    <property type="entry name" value="P-loop containing nucleoside triphosphate hydrolases"/>
    <property type="match status" value="1"/>
</dbReference>
<organism evidence="17 18">
    <name type="scientific">Rhynocoris fuscipes</name>
    <dbReference type="NCBI Taxonomy" id="488301"/>
    <lineage>
        <taxon>Eukaryota</taxon>
        <taxon>Metazoa</taxon>
        <taxon>Ecdysozoa</taxon>
        <taxon>Arthropoda</taxon>
        <taxon>Hexapoda</taxon>
        <taxon>Insecta</taxon>
        <taxon>Pterygota</taxon>
        <taxon>Neoptera</taxon>
        <taxon>Paraneoptera</taxon>
        <taxon>Hemiptera</taxon>
        <taxon>Heteroptera</taxon>
        <taxon>Panheteroptera</taxon>
        <taxon>Cimicomorpha</taxon>
        <taxon>Reduviidae</taxon>
        <taxon>Harpactorinae</taxon>
        <taxon>Harpactorini</taxon>
        <taxon>Rhynocoris</taxon>
    </lineage>
</organism>
<dbReference type="SUPFAM" id="SSF50044">
    <property type="entry name" value="SH3-domain"/>
    <property type="match status" value="1"/>
</dbReference>
<dbReference type="InterPro" id="IPR001609">
    <property type="entry name" value="Myosin_head_motor_dom-like"/>
</dbReference>
<dbReference type="FunFam" id="1.10.10.820:FF:000001">
    <property type="entry name" value="Myosin heavy chain"/>
    <property type="match status" value="1"/>
</dbReference>
<dbReference type="InterPro" id="IPR019748">
    <property type="entry name" value="FERM_central"/>
</dbReference>
<evidence type="ECO:0000313" key="17">
    <source>
        <dbReference type="EMBL" id="KAK9510703.1"/>
    </source>
</evidence>
<dbReference type="InterPro" id="IPR036961">
    <property type="entry name" value="Kinesin_motor_dom_sf"/>
</dbReference>
<dbReference type="CDD" id="cd14473">
    <property type="entry name" value="FERM_B-lobe"/>
    <property type="match status" value="1"/>
</dbReference>
<dbReference type="PANTHER" id="PTHR22692:SF26">
    <property type="entry name" value="SH3 DOMAIN-CONTAINING PROTEIN"/>
    <property type="match status" value="1"/>
</dbReference>
<feature type="domain" description="MyTH4" evidence="15">
    <location>
        <begin position="1573"/>
        <end position="1715"/>
    </location>
</feature>
<comment type="subcellular location">
    <subcellularLocation>
        <location evidence="1">Cytoplasm</location>
    </subcellularLocation>
</comment>
<reference evidence="17 18" key="1">
    <citation type="submission" date="2022-12" db="EMBL/GenBank/DDBJ databases">
        <title>Chromosome-level genome assembly of true bugs.</title>
        <authorList>
            <person name="Ma L."/>
            <person name="Li H."/>
        </authorList>
    </citation>
    <scope>NUCLEOTIDE SEQUENCE [LARGE SCALE GENOMIC DNA]</scope>
    <source>
        <strain evidence="17">Lab_2022b</strain>
    </source>
</reference>
<dbReference type="InterPro" id="IPR011993">
    <property type="entry name" value="PH-like_dom_sf"/>
</dbReference>
<evidence type="ECO:0000256" key="10">
    <source>
        <dbReference type="ARBA" id="ARBA00023203"/>
    </source>
</evidence>
<name>A0AAW1DIM7_9HEMI</name>
<dbReference type="FunFam" id="3.40.850.10:FF:000008">
    <property type="entry name" value="Putative unconventional myosin-IXa"/>
    <property type="match status" value="1"/>
</dbReference>
<dbReference type="SUPFAM" id="SSF50729">
    <property type="entry name" value="PH domain-like"/>
    <property type="match status" value="1"/>
</dbReference>
<dbReference type="PROSITE" id="PS50057">
    <property type="entry name" value="FERM_3"/>
    <property type="match status" value="2"/>
</dbReference>
<dbReference type="InterPro" id="IPR000299">
    <property type="entry name" value="FERM_domain"/>
</dbReference>
<dbReference type="Gene3D" id="2.30.30.40">
    <property type="entry name" value="SH3 Domains"/>
    <property type="match status" value="1"/>
</dbReference>
<keyword evidence="5" id="KW-0677">Repeat</keyword>
<keyword evidence="7 12" id="KW-0067">ATP-binding</keyword>
<dbReference type="InterPro" id="IPR000048">
    <property type="entry name" value="IQ_motif_EF-hand-BS"/>
</dbReference>
<keyword evidence="10 12" id="KW-0009">Actin-binding</keyword>
<dbReference type="GO" id="GO:0016459">
    <property type="term" value="C:myosin complex"/>
    <property type="evidence" value="ECO:0007669"/>
    <property type="project" value="UniProtKB-KW"/>
</dbReference>
<dbReference type="PROSITE" id="PS50096">
    <property type="entry name" value="IQ"/>
    <property type="match status" value="3"/>
</dbReference>
<keyword evidence="6 12" id="KW-0547">Nucleotide-binding</keyword>
<dbReference type="Gene3D" id="6.20.240.20">
    <property type="match status" value="1"/>
</dbReference>
<dbReference type="GO" id="GO:0030182">
    <property type="term" value="P:neuron differentiation"/>
    <property type="evidence" value="ECO:0007669"/>
    <property type="project" value="UniProtKB-ARBA"/>
</dbReference>
<dbReference type="InterPro" id="IPR019749">
    <property type="entry name" value="Band_41_domain"/>
</dbReference>
<keyword evidence="9 12" id="KW-0505">Motor protein</keyword>
<proteinExistence type="inferred from homology"/>
<evidence type="ECO:0000256" key="6">
    <source>
        <dbReference type="ARBA" id="ARBA00022741"/>
    </source>
</evidence>
<dbReference type="Gene3D" id="3.10.20.90">
    <property type="entry name" value="Phosphatidylinositol 3-kinase Catalytic Subunit, Chain A, domain 1"/>
    <property type="match status" value="2"/>
</dbReference>
<feature type="domain" description="FERM" evidence="14">
    <location>
        <begin position="1148"/>
        <end position="1457"/>
    </location>
</feature>
<dbReference type="Gene3D" id="1.10.10.820">
    <property type="match status" value="1"/>
</dbReference>
<dbReference type="PROSITE" id="PS51016">
    <property type="entry name" value="MYTH4"/>
    <property type="match status" value="2"/>
</dbReference>
<dbReference type="InterPro" id="IPR041793">
    <property type="entry name" value="MyoVII_FERM_C1"/>
</dbReference>
<dbReference type="SMART" id="SM00139">
    <property type="entry name" value="MyTH4"/>
    <property type="match status" value="2"/>
</dbReference>
<dbReference type="InterPro" id="IPR002404">
    <property type="entry name" value="IRS_PTB"/>
</dbReference>
<dbReference type="Gene3D" id="1.20.58.530">
    <property type="match status" value="1"/>
</dbReference>
<evidence type="ECO:0000256" key="5">
    <source>
        <dbReference type="ARBA" id="ARBA00022737"/>
    </source>
</evidence>
<dbReference type="PROSITE" id="PS50002">
    <property type="entry name" value="SH3"/>
    <property type="match status" value="1"/>
</dbReference>
<evidence type="ECO:0000256" key="12">
    <source>
        <dbReference type="PROSITE-ProRule" id="PRU00782"/>
    </source>
</evidence>
<dbReference type="Pfam" id="PF00612">
    <property type="entry name" value="IQ"/>
    <property type="match status" value="2"/>
</dbReference>
<dbReference type="GO" id="GO:0120025">
    <property type="term" value="C:plasma membrane bounded cell projection"/>
    <property type="evidence" value="ECO:0007669"/>
    <property type="project" value="UniProtKB-ARBA"/>
</dbReference>
<dbReference type="Gene3D" id="2.30.29.30">
    <property type="entry name" value="Pleckstrin-homology domain (PH domain)/Phosphotyrosine-binding domain (PTB)"/>
    <property type="match status" value="2"/>
</dbReference>
<dbReference type="PRINTS" id="PR00193">
    <property type="entry name" value="MYOSINHEAVY"/>
</dbReference>
<dbReference type="Pfam" id="PF00373">
    <property type="entry name" value="FERM_M"/>
    <property type="match status" value="1"/>
</dbReference>
<dbReference type="Gene3D" id="1.20.80.10">
    <property type="match status" value="2"/>
</dbReference>
<dbReference type="Pfam" id="PF21998">
    <property type="entry name" value="FERM_C1_MyoVII"/>
    <property type="match status" value="1"/>
</dbReference>
<evidence type="ECO:0000256" key="11">
    <source>
        <dbReference type="PROSITE-ProRule" id="PRU00192"/>
    </source>
</evidence>
<keyword evidence="8 12" id="KW-0518">Myosin</keyword>
<dbReference type="GO" id="GO:0005524">
    <property type="term" value="F:ATP binding"/>
    <property type="evidence" value="ECO:0007669"/>
    <property type="project" value="UniProtKB-UniRule"/>
</dbReference>
<keyword evidence="4" id="KW-0963">Cytoplasm</keyword>
<feature type="domain" description="Myosin motor" evidence="16">
    <location>
        <begin position="61"/>
        <end position="730"/>
    </location>
</feature>
<dbReference type="CDD" id="cd17092">
    <property type="entry name" value="FERM1_F1_Myosin-VII"/>
    <property type="match status" value="1"/>
</dbReference>
<feature type="domain" description="MyTH4" evidence="15">
    <location>
        <begin position="908"/>
        <end position="1143"/>
    </location>
</feature>
<dbReference type="InterPro" id="IPR029071">
    <property type="entry name" value="Ubiquitin-like_domsf"/>
</dbReference>
<dbReference type="GO" id="GO:0003779">
    <property type="term" value="F:actin binding"/>
    <property type="evidence" value="ECO:0007669"/>
    <property type="project" value="UniProtKB-KW"/>
</dbReference>
<evidence type="ECO:0000256" key="8">
    <source>
        <dbReference type="ARBA" id="ARBA00023123"/>
    </source>
</evidence>
<evidence type="ECO:0000256" key="4">
    <source>
        <dbReference type="ARBA" id="ARBA00022490"/>
    </source>
</evidence>
<keyword evidence="3 11" id="KW-0728">SH3 domain</keyword>
<dbReference type="InterPro" id="IPR051567">
    <property type="entry name" value="Unconventional_Myosin_ATPase"/>
</dbReference>
<evidence type="ECO:0000256" key="3">
    <source>
        <dbReference type="ARBA" id="ARBA00022443"/>
    </source>
</evidence>
<gene>
    <name evidence="17" type="ORF">O3M35_005438</name>
</gene>
<comment type="caution">
    <text evidence="17">The sequence shown here is derived from an EMBL/GenBank/DDBJ whole genome shotgun (WGS) entry which is preliminary data.</text>
</comment>
<evidence type="ECO:0000259" key="16">
    <source>
        <dbReference type="PROSITE" id="PS51456"/>
    </source>
</evidence>
<evidence type="ECO:0000259" key="15">
    <source>
        <dbReference type="PROSITE" id="PS51016"/>
    </source>
</evidence>
<dbReference type="GO" id="GO:0005737">
    <property type="term" value="C:cytoplasm"/>
    <property type="evidence" value="ECO:0007669"/>
    <property type="project" value="UniProtKB-SubCell"/>
</dbReference>
<dbReference type="PANTHER" id="PTHR22692">
    <property type="entry name" value="MYOSIN VII, XV"/>
    <property type="match status" value="1"/>
</dbReference>
<evidence type="ECO:0008006" key="19">
    <source>
        <dbReference type="Google" id="ProtNLM"/>
    </source>
</evidence>
<accession>A0AAW1DIM7</accession>
<dbReference type="Pfam" id="PF02174">
    <property type="entry name" value="IRS"/>
    <property type="match status" value="1"/>
</dbReference>
<evidence type="ECO:0000256" key="1">
    <source>
        <dbReference type="ARBA" id="ARBA00004496"/>
    </source>
</evidence>
<evidence type="ECO:0000313" key="18">
    <source>
        <dbReference type="Proteomes" id="UP001461498"/>
    </source>
</evidence>
<feature type="domain" description="SH3" evidence="13">
    <location>
        <begin position="1452"/>
        <end position="1515"/>
    </location>
</feature>
<dbReference type="Gene3D" id="1.20.120.720">
    <property type="entry name" value="Myosin VI head, motor domain, U50 subdomain"/>
    <property type="match status" value="1"/>
</dbReference>
<dbReference type="InterPro" id="IPR038185">
    <property type="entry name" value="MyTH4_dom_sf"/>
</dbReference>
<dbReference type="Gene3D" id="3.40.850.10">
    <property type="entry name" value="Kinesin motor domain"/>
    <property type="match status" value="1"/>
</dbReference>
<dbReference type="InterPro" id="IPR000857">
    <property type="entry name" value="MyTH4_dom"/>
</dbReference>
<dbReference type="Proteomes" id="UP001461498">
    <property type="component" value="Unassembled WGS sequence"/>
</dbReference>
<evidence type="ECO:0000256" key="9">
    <source>
        <dbReference type="ARBA" id="ARBA00023175"/>
    </source>
</evidence>
<comment type="similarity">
    <text evidence="2 12">Belongs to the TRAFAC class myosin-kinesin ATPase superfamily. Myosin family.</text>
</comment>
<dbReference type="GO" id="GO:0003774">
    <property type="term" value="F:cytoskeletal motor activity"/>
    <property type="evidence" value="ECO:0007669"/>
    <property type="project" value="UniProtKB-UniRule"/>
</dbReference>
<dbReference type="Pfam" id="PF21989">
    <property type="entry name" value="RA_2"/>
    <property type="match status" value="2"/>
</dbReference>
<dbReference type="GO" id="GO:0071944">
    <property type="term" value="C:cell periphery"/>
    <property type="evidence" value="ECO:0007669"/>
    <property type="project" value="UniProtKB-ARBA"/>
</dbReference>
<dbReference type="InterPro" id="IPR057130">
    <property type="entry name" value="Myosin_VII_N"/>
</dbReference>
<dbReference type="InterPro" id="IPR027417">
    <property type="entry name" value="P-loop_NTPase"/>
</dbReference>
<sequence length="2019" mass="231381">MFPVQGEYVWLKPTKSNEFILPWSAKIVSNDKIIKAVSEDGTVHIIKLDDIIKPINKADIEPLDDMINLSELQEHAILRNVQIRYYSDNIYTYIGGILVAINPYKSLPLYSDSHINQYQNKRLGELSPHIFAIGAQTILNMKRDNRNQCIVISGETGAGKTESTKLLLNFLATVSSKSPIGNQIIKANPILEAFGNAKTTKNDNSSRFGKYVEISFNSNYVMTGACIQHYLLEKSRIKSQNSGDRNYHIFYSMLSGLSFNEKKSLHLTSAADYFYLKQGGCLQCPGRDETVEFSELKDALITLKFNEDETHEMFKVLASILHIGNLNYESTIKDNDDACDVKDNDHLQMMSTLLGFEKSQLIEVLTNRTITVQGNRVVSHLTEHQALTKRDAFAMALYTRIFTYVLTKINKSISDHLTSKTVSTGILDIFGFENFLINSFEQLCINYANEHLQQFFVQHVFKIEQEEYKNEGIDWENLEFKDNQNVLNLLGGKQTGILMLIDEQSRFPKGSDDGYLVKIKHYYSDHNHFCQSKSDVSKSFGIRHYAGVVTYSIEGFVEKNMNTLSSDWLDVVKQSEFIFIKNLFSKDLLVSTKSNSPTLVAQYIVSMESLMNTLNCCEPFFIRCIKPNHDKEPNNFDNALVCQQLRYLGMMETAHIRQSGYPIRHTYTQFILRYRLLLSGCPAMSKIPDYKLATKTICEKYLQNNEYRLGKTKVFLKIPDELLESYRERILTKSAIIIQKNFRVYLFRNWFLKIRKAAIVIQCYWRGYKPRAVYRQMRRGYLRLQACIRSRQSRSSFLNFRRLITRFQARCRGLLLRKKIQLAEIKPVVFPPIPAPRSRSNSAAEVGVENWITNVFDSAINANKPETPFAKEPDLTTINVSEILQNPDVISFQKFAATNFTGNVSYRYSNKRLQQPLLEQASPGDQLAATAVWITILRFMGDIEEPSKHSVTKSKKPIMSQLCQTISKSYLNSKQYMDAYKAFKEEEVKAMKDTLDYGPSKLLHLTLAHRSKLESEMKRAILETESLSASYDEWLHKTDSELLEKLHFIIGHGILRPTLRDEIYCQLCKQLSKNPSQVSIMYGWVLMTLCASCFAPSPKLAPTLIHFMAENGNKLDCIMRLQRTLLNGPRNDPPTAFELNALKSLKPITLKIYLADDSAVSMNADAATTAYEVCTKVAENINLSETFGFSLFISMFGKTISLESGGCHVMDGISQCETLAKERGLLESEAEWTLWYRKEMFSPWQTLVSDPVATNLAYYQIINSSCLGDYRCSKEGELALLVAQHYFVTCGKILLPEILTNLISEVVPVTLIRKKGSVYWVKLVTDTFNKSYFLKCDLLEEEVKQDVVEFGKRKWPLLLSKFYEVNQIAGINFGVSPLLLAVNSDGIYFVKNSTEILMKIHYIEIALIEYICLDEDDQIHIQTIHNQSYTFQTNYAEIISHLVNWILKELRARSRYAVAINNYSSPDENFLSLNEGDVVILDEVAILSAEWYKGYKPGTNVMGEFPSKMVQILPTLHMPDQYIMDAFKNQNSMNKNLTIKSLLVKKHTLEVYASRYFRHVPKQGDKRPELWKFGKNLLWQPLHKDLSPHQQGATSMFTAILNYSGDRSLGGQVPHTRTIFDPAVQQEVLRDELYCQLMKQLTDNPNEASEKRVWELIWLATGLFSCSSILMKDLRLFLETRPNKISQESMRRLEKIIQKGNRRYSHHWCEIDSIQNDCPILHPVIFPNGMSHLFYIESYTKVDELIFIISKWLGLQSTEGFSLMITSENSAVALPNHDYVFDAILDACNFPYSTTGTETPRYNYDLHFVKKLWINTYAGADKTADLICHYYQELPKYMSGAHNCSIDDAINIAALLLIAEHDQKQSGLLQDEILKQLPHIVPEHLFDQLSAYDWLEGIAKAFNQIKGMTSDDAKINFLRTIQTWPTFGSAFFNVYKSSTLQDDHMTLAINRNGIYLLNPYTQEIEIFHSYKEILSCSCTNRSFTLIVSNAAYSWSTKAAYKIADFVNSYIEAYSKLLLQ</sequence>
<feature type="region of interest" description="Actin-binding" evidence="12">
    <location>
        <begin position="607"/>
        <end position="629"/>
    </location>
</feature>
<evidence type="ECO:0000256" key="7">
    <source>
        <dbReference type="ARBA" id="ARBA00022840"/>
    </source>
</evidence>
<dbReference type="SMART" id="SM00326">
    <property type="entry name" value="SH3"/>
    <property type="match status" value="1"/>
</dbReference>
<dbReference type="Pfam" id="PF24123">
    <property type="entry name" value="Myosin_VII_N"/>
    <property type="match status" value="1"/>
</dbReference>
<dbReference type="SUPFAM" id="SSF47031">
    <property type="entry name" value="Second domain of FERM"/>
    <property type="match status" value="2"/>
</dbReference>
<dbReference type="InterPro" id="IPR036028">
    <property type="entry name" value="SH3-like_dom_sf"/>
</dbReference>
<dbReference type="Gene3D" id="1.20.5.190">
    <property type="match status" value="1"/>
</dbReference>
<dbReference type="EMBL" id="JAPXFL010000002">
    <property type="protein sequence ID" value="KAK9510703.1"/>
    <property type="molecule type" value="Genomic_DNA"/>
</dbReference>
<feature type="domain" description="FERM" evidence="14">
    <location>
        <begin position="1720"/>
        <end position="2019"/>
    </location>
</feature>
<dbReference type="SMART" id="SM00242">
    <property type="entry name" value="MYSc"/>
    <property type="match status" value="1"/>
</dbReference>
<dbReference type="SUPFAM" id="SSF54236">
    <property type="entry name" value="Ubiquitin-like"/>
    <property type="match status" value="2"/>
</dbReference>
<dbReference type="SMART" id="SM00015">
    <property type="entry name" value="IQ"/>
    <property type="match status" value="4"/>
</dbReference>
<dbReference type="GO" id="GO:0009888">
    <property type="term" value="P:tissue development"/>
    <property type="evidence" value="ECO:0007669"/>
    <property type="project" value="UniProtKB-ARBA"/>
</dbReference>